<protein>
    <submittedName>
        <fullName evidence="5">Fatty acid metabolism regulator protein</fullName>
    </submittedName>
</protein>
<dbReference type="SMART" id="SM00345">
    <property type="entry name" value="HTH_GNTR"/>
    <property type="match status" value="1"/>
</dbReference>
<keyword evidence="3" id="KW-0804">Transcription</keyword>
<dbReference type="InterPro" id="IPR036388">
    <property type="entry name" value="WH-like_DNA-bd_sf"/>
</dbReference>
<dbReference type="Gene3D" id="1.20.120.530">
    <property type="entry name" value="GntR ligand-binding domain-like"/>
    <property type="match status" value="1"/>
</dbReference>
<proteinExistence type="predicted"/>
<dbReference type="SUPFAM" id="SSF48008">
    <property type="entry name" value="GntR ligand-binding domain-like"/>
    <property type="match status" value="1"/>
</dbReference>
<dbReference type="RefSeq" id="WP_183354825.1">
    <property type="nucleotide sequence ID" value="NZ_BLXX01000006.1"/>
</dbReference>
<dbReference type="GO" id="GO:0000062">
    <property type="term" value="F:fatty-acyl-CoA binding"/>
    <property type="evidence" value="ECO:0007669"/>
    <property type="project" value="InterPro"/>
</dbReference>
<dbReference type="EMBL" id="BLXX01000006">
    <property type="protein sequence ID" value="GFO60007.1"/>
    <property type="molecule type" value="Genomic_DNA"/>
</dbReference>
<dbReference type="GO" id="GO:0003700">
    <property type="term" value="F:DNA-binding transcription factor activity"/>
    <property type="evidence" value="ECO:0007669"/>
    <property type="project" value="InterPro"/>
</dbReference>
<dbReference type="AlphaFoldDB" id="A0A6V8MJ75"/>
<dbReference type="SUPFAM" id="SSF46785">
    <property type="entry name" value="Winged helix' DNA-binding domain"/>
    <property type="match status" value="1"/>
</dbReference>
<evidence type="ECO:0000256" key="1">
    <source>
        <dbReference type="ARBA" id="ARBA00023015"/>
    </source>
</evidence>
<dbReference type="InterPro" id="IPR008920">
    <property type="entry name" value="TF_FadR/GntR_C"/>
</dbReference>
<organism evidence="5 6">
    <name type="scientific">Geomonas silvestris</name>
    <dbReference type="NCBI Taxonomy" id="2740184"/>
    <lineage>
        <taxon>Bacteria</taxon>
        <taxon>Pseudomonadati</taxon>
        <taxon>Thermodesulfobacteriota</taxon>
        <taxon>Desulfuromonadia</taxon>
        <taxon>Geobacterales</taxon>
        <taxon>Geobacteraceae</taxon>
        <taxon>Geomonas</taxon>
    </lineage>
</organism>
<gene>
    <name evidence="5" type="primary">fadR</name>
    <name evidence="5" type="ORF">GMST_23320</name>
</gene>
<dbReference type="PANTHER" id="PTHR43537:SF52">
    <property type="entry name" value="FATTY ACID METABOLISM REGULATOR PROTEIN"/>
    <property type="match status" value="1"/>
</dbReference>
<dbReference type="PROSITE" id="PS50949">
    <property type="entry name" value="HTH_GNTR"/>
    <property type="match status" value="1"/>
</dbReference>
<dbReference type="GO" id="GO:0003677">
    <property type="term" value="F:DNA binding"/>
    <property type="evidence" value="ECO:0007669"/>
    <property type="project" value="UniProtKB-KW"/>
</dbReference>
<dbReference type="InterPro" id="IPR036390">
    <property type="entry name" value="WH_DNA-bd_sf"/>
</dbReference>
<accession>A0A6V8MJ75</accession>
<evidence type="ECO:0000259" key="4">
    <source>
        <dbReference type="PROSITE" id="PS50949"/>
    </source>
</evidence>
<dbReference type="GO" id="GO:0019217">
    <property type="term" value="P:regulation of fatty acid metabolic process"/>
    <property type="evidence" value="ECO:0007669"/>
    <property type="project" value="InterPro"/>
</dbReference>
<dbReference type="PANTHER" id="PTHR43537">
    <property type="entry name" value="TRANSCRIPTIONAL REGULATOR, GNTR FAMILY"/>
    <property type="match status" value="1"/>
</dbReference>
<dbReference type="InterPro" id="IPR011711">
    <property type="entry name" value="GntR_C"/>
</dbReference>
<evidence type="ECO:0000256" key="3">
    <source>
        <dbReference type="ARBA" id="ARBA00023163"/>
    </source>
</evidence>
<evidence type="ECO:0000313" key="5">
    <source>
        <dbReference type="EMBL" id="GFO60007.1"/>
    </source>
</evidence>
<dbReference type="Gene3D" id="1.10.10.10">
    <property type="entry name" value="Winged helix-like DNA-binding domain superfamily/Winged helix DNA-binding domain"/>
    <property type="match status" value="1"/>
</dbReference>
<dbReference type="SMART" id="SM00895">
    <property type="entry name" value="FCD"/>
    <property type="match status" value="1"/>
</dbReference>
<dbReference type="PRINTS" id="PR00035">
    <property type="entry name" value="HTHGNTR"/>
</dbReference>
<comment type="caution">
    <text evidence="5">The sequence shown here is derived from an EMBL/GenBank/DDBJ whole genome shotgun (WGS) entry which is preliminary data.</text>
</comment>
<sequence>MKKSYEVVEKALVDALLKGEPQPGSHLASERDLAAQFSVSRATVREALLKLQKSGWISVQQRHATIVNNFWSQGDLELLSSIIRNSEHFPPDLASHLLELRLQFAPDYARRAVQNAPEQLQEHLLRSKRLSNGAGAISRYDWELHLNMAIWSGNKIYPLIMNSFADLYFKLRGEFFAREEYRREAREFYRALLQATTVRDADAAEAITRTGMQQRLETFKRHAAESGNPAVSF</sequence>
<dbReference type="SMART" id="SM00419">
    <property type="entry name" value="HTH_CRP"/>
    <property type="match status" value="1"/>
</dbReference>
<reference evidence="6" key="1">
    <citation type="submission" date="2020-06" db="EMBL/GenBank/DDBJ databases">
        <title>Draft genomic sequence of Geomonas sp. Red330.</title>
        <authorList>
            <person name="Itoh H."/>
            <person name="Zhenxing X."/>
            <person name="Ushijima N."/>
            <person name="Masuda Y."/>
            <person name="Shiratori Y."/>
            <person name="Senoo K."/>
        </authorList>
    </citation>
    <scope>NUCLEOTIDE SEQUENCE [LARGE SCALE GENOMIC DNA]</scope>
    <source>
        <strain evidence="6">Red330</strain>
    </source>
</reference>
<dbReference type="CDD" id="cd07377">
    <property type="entry name" value="WHTH_GntR"/>
    <property type="match status" value="1"/>
</dbReference>
<dbReference type="InterPro" id="IPR000524">
    <property type="entry name" value="Tscrpt_reg_HTH_GntR"/>
</dbReference>
<keyword evidence="2" id="KW-0238">DNA-binding</keyword>
<name>A0A6V8MJ75_9BACT</name>
<evidence type="ECO:0000313" key="6">
    <source>
        <dbReference type="Proteomes" id="UP000556026"/>
    </source>
</evidence>
<dbReference type="Pfam" id="PF00392">
    <property type="entry name" value="GntR"/>
    <property type="match status" value="1"/>
</dbReference>
<dbReference type="InterPro" id="IPR012318">
    <property type="entry name" value="HTH_CRP"/>
</dbReference>
<evidence type="ECO:0000256" key="2">
    <source>
        <dbReference type="ARBA" id="ARBA00023125"/>
    </source>
</evidence>
<keyword evidence="6" id="KW-1185">Reference proteome</keyword>
<keyword evidence="1" id="KW-0805">Transcription regulation</keyword>
<dbReference type="Proteomes" id="UP000556026">
    <property type="component" value="Unassembled WGS sequence"/>
</dbReference>
<dbReference type="Pfam" id="PF07840">
    <property type="entry name" value="FadR_C"/>
    <property type="match status" value="1"/>
</dbReference>
<feature type="domain" description="HTH gntR-type" evidence="4">
    <location>
        <begin position="2"/>
        <end position="70"/>
    </location>
</feature>
<dbReference type="InterPro" id="IPR028374">
    <property type="entry name" value="FadR_C"/>
</dbReference>